<dbReference type="InterPro" id="IPR036291">
    <property type="entry name" value="NAD(P)-bd_dom_sf"/>
</dbReference>
<dbReference type="RefSeq" id="XP_044562885.1">
    <property type="nucleotide sequence ID" value="XM_044705908.1"/>
</dbReference>
<comment type="caution">
    <text evidence="3">The sequence shown here is derived from an EMBL/GenBank/DDBJ whole genome shotgun (WGS) entry which is preliminary data.</text>
</comment>
<dbReference type="OrthoDB" id="191139at2759"/>
<dbReference type="EMBL" id="VFQX01000030">
    <property type="protein sequence ID" value="KAF0978172.1"/>
    <property type="molecule type" value="Genomic_DNA"/>
</dbReference>
<dbReference type="Gene3D" id="3.40.50.720">
    <property type="entry name" value="NAD(P)-binding Rossmann-like Domain"/>
    <property type="match status" value="1"/>
</dbReference>
<keyword evidence="2" id="KW-0812">Transmembrane</keyword>
<dbReference type="VEuPathDB" id="AmoebaDB:FDP41_002687"/>
<accession>A0A6A5BTV6</accession>
<feature type="transmembrane region" description="Helical" evidence="2">
    <location>
        <begin position="16"/>
        <end position="34"/>
    </location>
</feature>
<proteinExistence type="predicted"/>
<dbReference type="VEuPathDB" id="AmoebaDB:NfTy_057290"/>
<dbReference type="GO" id="GO:0016491">
    <property type="term" value="F:oxidoreductase activity"/>
    <property type="evidence" value="ECO:0007669"/>
    <property type="project" value="UniProtKB-KW"/>
</dbReference>
<dbReference type="PANTHER" id="PTHR43157">
    <property type="entry name" value="PHOSPHATIDYLINOSITOL-GLYCAN BIOSYNTHESIS CLASS F PROTEIN-RELATED"/>
    <property type="match status" value="1"/>
</dbReference>
<dbReference type="SUPFAM" id="SSF51735">
    <property type="entry name" value="NAD(P)-binding Rossmann-fold domains"/>
    <property type="match status" value="1"/>
</dbReference>
<dbReference type="Proteomes" id="UP000444721">
    <property type="component" value="Unassembled WGS sequence"/>
</dbReference>
<keyword evidence="4" id="KW-1185">Reference proteome</keyword>
<dbReference type="VEuPathDB" id="AmoebaDB:NF0061530"/>
<dbReference type="PANTHER" id="PTHR43157:SF31">
    <property type="entry name" value="PHOSPHATIDYLINOSITOL-GLYCAN BIOSYNTHESIS CLASS F PROTEIN"/>
    <property type="match status" value="1"/>
</dbReference>
<sequence length="359" mass="40811">MTTTSFKHALSQAYEFFSFCFYGLYLLVCELELLTKFKSMIPFVGEKAKPLITTLNEMISGKIELVKPTSDQYYVVTGANSGIGFETAKTLACEFGFNVILACRSEERGNEAREKIQRELDKKNSKVSLKFMKLDLCSLDSVKSFADKLNQQFKVKCLMNNAGVMIPPYELTKEGHELQFGCNYLAHVLLTLLLKNNLVENGPDSRIVFVSSEAHHPGTIHFEDPDSKKRRYNPFDGYTQSKMAQIMFTYHFDKLLKKEGLADRVSVNSIHPGIVATNIGTHLWFPFNHVFNFGIKLLALTPIEGAVNQIYVACAKELERISGKYFVHCKPSRSNAESYDPEKMTKLYEMSLEILKPWL</sequence>
<evidence type="ECO:0000313" key="4">
    <source>
        <dbReference type="Proteomes" id="UP000444721"/>
    </source>
</evidence>
<name>A0A6A5BTV6_NAEFO</name>
<reference evidence="3 4" key="1">
    <citation type="journal article" date="2019" name="Sci. Rep.">
        <title>Nanopore sequencing improves the draft genome of the human pathogenic amoeba Naegleria fowleri.</title>
        <authorList>
            <person name="Liechti N."/>
            <person name="Schurch N."/>
            <person name="Bruggmann R."/>
            <person name="Wittwer M."/>
        </authorList>
    </citation>
    <scope>NUCLEOTIDE SEQUENCE [LARGE SCALE GENOMIC DNA]</scope>
    <source>
        <strain evidence="3 4">ATCC 30894</strain>
    </source>
</reference>
<keyword evidence="1" id="KW-0560">Oxidoreductase</keyword>
<keyword evidence="2" id="KW-0472">Membrane</keyword>
<dbReference type="InterPro" id="IPR002347">
    <property type="entry name" value="SDR_fam"/>
</dbReference>
<dbReference type="Pfam" id="PF00106">
    <property type="entry name" value="adh_short"/>
    <property type="match status" value="1"/>
</dbReference>
<dbReference type="GeneID" id="68109905"/>
<keyword evidence="2" id="KW-1133">Transmembrane helix</keyword>
<dbReference type="PRINTS" id="PR00081">
    <property type="entry name" value="GDHRDH"/>
</dbReference>
<organism evidence="3 4">
    <name type="scientific">Naegleria fowleri</name>
    <name type="common">Brain eating amoeba</name>
    <dbReference type="NCBI Taxonomy" id="5763"/>
    <lineage>
        <taxon>Eukaryota</taxon>
        <taxon>Discoba</taxon>
        <taxon>Heterolobosea</taxon>
        <taxon>Tetramitia</taxon>
        <taxon>Eutetramitia</taxon>
        <taxon>Vahlkampfiidae</taxon>
        <taxon>Naegleria</taxon>
    </lineage>
</organism>
<evidence type="ECO:0000313" key="3">
    <source>
        <dbReference type="EMBL" id="KAF0978172.1"/>
    </source>
</evidence>
<evidence type="ECO:0000256" key="1">
    <source>
        <dbReference type="ARBA" id="ARBA00023002"/>
    </source>
</evidence>
<evidence type="ECO:0000256" key="2">
    <source>
        <dbReference type="SAM" id="Phobius"/>
    </source>
</evidence>
<protein>
    <submittedName>
        <fullName evidence="3">Uncharacterized protein</fullName>
    </submittedName>
</protein>
<gene>
    <name evidence="3" type="ORF">FDP41_002687</name>
</gene>
<dbReference type="OMA" id="SHFHGKN"/>
<dbReference type="AlphaFoldDB" id="A0A6A5BTV6"/>